<evidence type="ECO:0000313" key="6">
    <source>
        <dbReference type="EMBL" id="GMH80859.1"/>
    </source>
</evidence>
<dbReference type="Pfam" id="PF05920">
    <property type="entry name" value="Homeobox_KN"/>
    <property type="match status" value="1"/>
</dbReference>
<feature type="domain" description="Homeobox" evidence="5">
    <location>
        <begin position="1"/>
        <end position="56"/>
    </location>
</feature>
<comment type="caution">
    <text evidence="6">The sequence shown here is derived from an EMBL/GenBank/DDBJ whole genome shotgun (WGS) entry which is preliminary data.</text>
</comment>
<gene>
    <name evidence="6" type="ORF">TL16_g08725</name>
</gene>
<keyword evidence="1 4" id="KW-0238">DNA-binding</keyword>
<organism evidence="6 7">
    <name type="scientific">Triparma laevis f. inornata</name>
    <dbReference type="NCBI Taxonomy" id="1714386"/>
    <lineage>
        <taxon>Eukaryota</taxon>
        <taxon>Sar</taxon>
        <taxon>Stramenopiles</taxon>
        <taxon>Ochrophyta</taxon>
        <taxon>Bolidophyceae</taxon>
        <taxon>Parmales</taxon>
        <taxon>Triparmaceae</taxon>
        <taxon>Triparma</taxon>
    </lineage>
</organism>
<evidence type="ECO:0000256" key="4">
    <source>
        <dbReference type="PROSITE-ProRule" id="PRU00108"/>
    </source>
</evidence>
<dbReference type="CDD" id="cd00086">
    <property type="entry name" value="homeodomain"/>
    <property type="match status" value="1"/>
</dbReference>
<dbReference type="Proteomes" id="UP001162640">
    <property type="component" value="Unassembled WGS sequence"/>
</dbReference>
<keyword evidence="2 4" id="KW-0371">Homeobox</keyword>
<dbReference type="GO" id="GO:0003677">
    <property type="term" value="F:DNA binding"/>
    <property type="evidence" value="ECO:0007669"/>
    <property type="project" value="UniProtKB-UniRule"/>
</dbReference>
<dbReference type="EMBL" id="BLQM01000290">
    <property type="protein sequence ID" value="GMH80859.1"/>
    <property type="molecule type" value="Genomic_DNA"/>
</dbReference>
<dbReference type="PANTHER" id="PTHR11850">
    <property type="entry name" value="HOMEOBOX PROTEIN TRANSCRIPTION FACTORS"/>
    <property type="match status" value="1"/>
</dbReference>
<sequence>LPTSTVEYLKNWILSPDHIQHPYPTELEKRKIMIETGIELKQLTNWFTNNRKRFWK</sequence>
<dbReference type="GO" id="GO:0006355">
    <property type="term" value="P:regulation of DNA-templated transcription"/>
    <property type="evidence" value="ECO:0007669"/>
    <property type="project" value="InterPro"/>
</dbReference>
<dbReference type="InterPro" id="IPR008422">
    <property type="entry name" value="KN_HD"/>
</dbReference>
<comment type="subcellular location">
    <subcellularLocation>
        <location evidence="4">Nucleus</location>
    </subcellularLocation>
</comment>
<dbReference type="InterPro" id="IPR050224">
    <property type="entry name" value="TALE_homeobox"/>
</dbReference>
<reference evidence="7" key="1">
    <citation type="journal article" date="2023" name="Commun. Biol.">
        <title>Genome analysis of Parmales, the sister group of diatoms, reveals the evolutionary specialization of diatoms from phago-mixotrophs to photoautotrophs.</title>
        <authorList>
            <person name="Ban H."/>
            <person name="Sato S."/>
            <person name="Yoshikawa S."/>
            <person name="Yamada K."/>
            <person name="Nakamura Y."/>
            <person name="Ichinomiya M."/>
            <person name="Sato N."/>
            <person name="Blanc-Mathieu R."/>
            <person name="Endo H."/>
            <person name="Kuwata A."/>
            <person name="Ogata H."/>
        </authorList>
    </citation>
    <scope>NUCLEOTIDE SEQUENCE [LARGE SCALE GENOMIC DNA]</scope>
</reference>
<feature type="non-terminal residue" evidence="6">
    <location>
        <position position="1"/>
    </location>
</feature>
<name>A0A9W7B6Q1_9STRA</name>
<evidence type="ECO:0000256" key="3">
    <source>
        <dbReference type="ARBA" id="ARBA00023242"/>
    </source>
</evidence>
<dbReference type="AlphaFoldDB" id="A0A9W7B6Q1"/>
<evidence type="ECO:0000259" key="5">
    <source>
        <dbReference type="PROSITE" id="PS50071"/>
    </source>
</evidence>
<dbReference type="PROSITE" id="PS50071">
    <property type="entry name" value="HOMEOBOX_2"/>
    <property type="match status" value="1"/>
</dbReference>
<evidence type="ECO:0000313" key="7">
    <source>
        <dbReference type="Proteomes" id="UP001162640"/>
    </source>
</evidence>
<proteinExistence type="predicted"/>
<dbReference type="SUPFAM" id="SSF46689">
    <property type="entry name" value="Homeodomain-like"/>
    <property type="match status" value="1"/>
</dbReference>
<feature type="non-terminal residue" evidence="6">
    <location>
        <position position="56"/>
    </location>
</feature>
<evidence type="ECO:0000256" key="2">
    <source>
        <dbReference type="ARBA" id="ARBA00023155"/>
    </source>
</evidence>
<accession>A0A9W7B6Q1</accession>
<evidence type="ECO:0000256" key="1">
    <source>
        <dbReference type="ARBA" id="ARBA00023125"/>
    </source>
</evidence>
<dbReference type="InterPro" id="IPR009057">
    <property type="entry name" value="Homeodomain-like_sf"/>
</dbReference>
<dbReference type="InterPro" id="IPR001356">
    <property type="entry name" value="HD"/>
</dbReference>
<protein>
    <recommendedName>
        <fullName evidence="5">Homeobox domain-containing protein</fullName>
    </recommendedName>
</protein>
<keyword evidence="3 4" id="KW-0539">Nucleus</keyword>
<dbReference type="Gene3D" id="1.10.10.60">
    <property type="entry name" value="Homeodomain-like"/>
    <property type="match status" value="1"/>
</dbReference>
<dbReference type="GO" id="GO:0005634">
    <property type="term" value="C:nucleus"/>
    <property type="evidence" value="ECO:0007669"/>
    <property type="project" value="UniProtKB-SubCell"/>
</dbReference>